<feature type="transmembrane region" description="Helical" evidence="7">
    <location>
        <begin position="165"/>
        <end position="187"/>
    </location>
</feature>
<dbReference type="BioCyc" id="SENT588858:STM14_RS07155-MONOMER"/>
<dbReference type="Gene3D" id="1.10.287.1260">
    <property type="match status" value="1"/>
</dbReference>
<dbReference type="KEGG" id="seo:STM14_1520"/>
<feature type="domain" description="Mechanosensitive ion channel MscS" evidence="8">
    <location>
        <begin position="185"/>
        <end position="252"/>
    </location>
</feature>
<evidence type="ECO:0000256" key="2">
    <source>
        <dbReference type="ARBA" id="ARBA00008017"/>
    </source>
</evidence>
<reference evidence="11 12" key="1">
    <citation type="journal article" date="2010" name="J. Bacteriol.">
        <title>Short-term signatures of evolutionary change in the Salmonella enterica serovar typhimurium 14028 genome.</title>
        <authorList>
            <person name="Jarvik T."/>
            <person name="Smillie C."/>
            <person name="Groisman E.A."/>
            <person name="Ochman H."/>
        </authorList>
    </citation>
    <scope>NUCLEOTIDE SEQUENCE [LARGE SCALE GENOMIC DNA]</scope>
    <source>
        <strain evidence="12">14028s / SGSC 2262</strain>
    </source>
</reference>
<dbReference type="SUPFAM" id="SSF82689">
    <property type="entry name" value="Mechanosensitive channel protein MscS (YggB), C-terminal domain"/>
    <property type="match status" value="1"/>
</dbReference>
<dbReference type="InterPro" id="IPR011066">
    <property type="entry name" value="MscS_channel_C_sf"/>
</dbReference>
<evidence type="ECO:0000259" key="9">
    <source>
        <dbReference type="Pfam" id="PF21082"/>
    </source>
</evidence>
<dbReference type="PANTHER" id="PTHR30566">
    <property type="entry name" value="YNAI-RELATED MECHANOSENSITIVE ION CHANNEL"/>
    <property type="match status" value="1"/>
</dbReference>
<dbReference type="RefSeq" id="WP_000456065.1">
    <property type="nucleotide sequence ID" value="NC_016856.1"/>
</dbReference>
<evidence type="ECO:0000256" key="1">
    <source>
        <dbReference type="ARBA" id="ARBA00004651"/>
    </source>
</evidence>
<name>A0A0F6B0H3_SALT1</name>
<dbReference type="Pfam" id="PF21082">
    <property type="entry name" value="MS_channel_3rd"/>
    <property type="match status" value="1"/>
</dbReference>
<dbReference type="Proteomes" id="UP000002695">
    <property type="component" value="Chromosome"/>
</dbReference>
<gene>
    <name evidence="11" type="ordered locus">STM14_1520</name>
</gene>
<feature type="domain" description="Mechanosensitive ion channel MscS C-terminal" evidence="9">
    <location>
        <begin position="258"/>
        <end position="343"/>
    </location>
</feature>
<feature type="transmembrane region" description="Helical" evidence="7">
    <location>
        <begin position="20"/>
        <end position="44"/>
    </location>
</feature>
<evidence type="ECO:0000256" key="7">
    <source>
        <dbReference type="SAM" id="Phobius"/>
    </source>
</evidence>
<accession>A0A0F6B0H3</accession>
<feature type="domain" description="Mechanosensitive ion channel transmembrane helices 2/3" evidence="10">
    <location>
        <begin position="144"/>
        <end position="184"/>
    </location>
</feature>
<dbReference type="InterPro" id="IPR010920">
    <property type="entry name" value="LSM_dom_sf"/>
</dbReference>
<keyword evidence="12" id="KW-1185">Reference proteome</keyword>
<dbReference type="GO" id="GO:0008381">
    <property type="term" value="F:mechanosensitive monoatomic ion channel activity"/>
    <property type="evidence" value="ECO:0007669"/>
    <property type="project" value="UniProtKB-ARBA"/>
</dbReference>
<sequence length="377" mass="42649">MEYLARLNIVAMLMSTTFWINLAVVFFVTLITYWLINWLLNVVYKALQRPDKKDDAHGRLRPIVFEMLKKTSKMLIFFAAFLFSLRFVALPDRLFSTLSHAWFLVVAIQMAIWLDQGVQSWMRHLLYAPGSNKNPVTLVILGMILRVLVWSMMLLSILANVGVDITALVASLGVGGIAIALAVQTVLSDVFASLSIGFDKPFEIGDFVVFNDVAGTIEHIGLKTTRIRSLSGEQIVCANAQLLQQTIHNYKRMQTRRIVFTFGVATATPPEKLRLIGDMVKKIITDVGETQFDRAHLLAFGQDRLTYEVVHIVNTADYNKYMDIQQEINIRIIEKLIENDIELALPSLVVRAPVQVEETRDYSNTADAKNADKRVMQ</sequence>
<dbReference type="Gene3D" id="3.30.70.100">
    <property type="match status" value="1"/>
</dbReference>
<protein>
    <submittedName>
        <fullName evidence="11">Inner membrane protein</fullName>
    </submittedName>
</protein>
<dbReference type="InterPro" id="IPR006685">
    <property type="entry name" value="MscS_channel_2nd"/>
</dbReference>
<evidence type="ECO:0000313" key="12">
    <source>
        <dbReference type="Proteomes" id="UP000002695"/>
    </source>
</evidence>
<dbReference type="InterPro" id="IPR049142">
    <property type="entry name" value="MS_channel_1st"/>
</dbReference>
<feature type="transmembrane region" description="Helical" evidence="7">
    <location>
        <begin position="95"/>
        <end position="114"/>
    </location>
</feature>
<evidence type="ECO:0000259" key="10">
    <source>
        <dbReference type="Pfam" id="PF21088"/>
    </source>
</evidence>
<dbReference type="Pfam" id="PF00924">
    <property type="entry name" value="MS_channel_2nd"/>
    <property type="match status" value="1"/>
</dbReference>
<feature type="transmembrane region" description="Helical" evidence="7">
    <location>
        <begin position="135"/>
        <end position="159"/>
    </location>
</feature>
<comment type="subcellular location">
    <subcellularLocation>
        <location evidence="1">Cell membrane</location>
        <topology evidence="1">Multi-pass membrane protein</topology>
    </subcellularLocation>
</comment>
<dbReference type="Gene3D" id="2.30.30.60">
    <property type="match status" value="1"/>
</dbReference>
<feature type="transmembrane region" description="Helical" evidence="7">
    <location>
        <begin position="71"/>
        <end position="89"/>
    </location>
</feature>
<dbReference type="AlphaFoldDB" id="A0A0F6B0H3"/>
<comment type="similarity">
    <text evidence="2">Belongs to the MscS (TC 1.A.23) family.</text>
</comment>
<keyword evidence="6 7" id="KW-0472">Membrane</keyword>
<organism evidence="11 12">
    <name type="scientific">Salmonella typhimurium (strain 14028s / SGSC 2262)</name>
    <dbReference type="NCBI Taxonomy" id="588858"/>
    <lineage>
        <taxon>Bacteria</taxon>
        <taxon>Pseudomonadati</taxon>
        <taxon>Pseudomonadota</taxon>
        <taxon>Gammaproteobacteria</taxon>
        <taxon>Enterobacterales</taxon>
        <taxon>Enterobacteriaceae</taxon>
        <taxon>Salmonella</taxon>
    </lineage>
</organism>
<keyword evidence="3" id="KW-1003">Cell membrane</keyword>
<keyword evidence="5 7" id="KW-1133">Transmembrane helix</keyword>
<dbReference type="SUPFAM" id="SSF50182">
    <property type="entry name" value="Sm-like ribonucleoproteins"/>
    <property type="match status" value="1"/>
</dbReference>
<dbReference type="EMBL" id="CP001363">
    <property type="protein sequence ID" value="ACY88000.1"/>
    <property type="molecule type" value="Genomic_DNA"/>
</dbReference>
<dbReference type="SUPFAM" id="SSF82861">
    <property type="entry name" value="Mechanosensitive channel protein MscS (YggB), transmembrane region"/>
    <property type="match status" value="1"/>
</dbReference>
<evidence type="ECO:0000256" key="6">
    <source>
        <dbReference type="ARBA" id="ARBA00023136"/>
    </source>
</evidence>
<dbReference type="HOGENOM" id="CLU_037945_0_2_6"/>
<keyword evidence="4 7" id="KW-0812">Transmembrane</keyword>
<evidence type="ECO:0000256" key="3">
    <source>
        <dbReference type="ARBA" id="ARBA00022475"/>
    </source>
</evidence>
<dbReference type="InterPro" id="IPR049278">
    <property type="entry name" value="MS_channel_C"/>
</dbReference>
<proteinExistence type="inferred from homology"/>
<evidence type="ECO:0000259" key="8">
    <source>
        <dbReference type="Pfam" id="PF00924"/>
    </source>
</evidence>
<evidence type="ECO:0000256" key="4">
    <source>
        <dbReference type="ARBA" id="ARBA00022692"/>
    </source>
</evidence>
<dbReference type="Pfam" id="PF21088">
    <property type="entry name" value="MS_channel_1st"/>
    <property type="match status" value="1"/>
</dbReference>
<dbReference type="InterPro" id="IPR023408">
    <property type="entry name" value="MscS_beta-dom_sf"/>
</dbReference>
<evidence type="ECO:0000313" key="11">
    <source>
        <dbReference type="EMBL" id="ACY88000.1"/>
    </source>
</evidence>
<dbReference type="InterPro" id="IPR011014">
    <property type="entry name" value="MscS_channel_TM-2"/>
</dbReference>
<dbReference type="GO" id="GO:0005886">
    <property type="term" value="C:plasma membrane"/>
    <property type="evidence" value="ECO:0007669"/>
    <property type="project" value="UniProtKB-SubCell"/>
</dbReference>
<dbReference type="PANTHER" id="PTHR30566:SF25">
    <property type="entry name" value="INNER MEMBRANE PROTEIN"/>
    <property type="match status" value="1"/>
</dbReference>
<evidence type="ECO:0000256" key="5">
    <source>
        <dbReference type="ARBA" id="ARBA00022989"/>
    </source>
</evidence>
<dbReference type="PATRIC" id="fig|588858.6.peg.1483"/>